<dbReference type="FunFam" id="3.40.50.2300:FF:000001">
    <property type="entry name" value="DNA-binding response regulator PhoB"/>
    <property type="match status" value="1"/>
</dbReference>
<dbReference type="CDD" id="cd17574">
    <property type="entry name" value="REC_OmpR"/>
    <property type="match status" value="1"/>
</dbReference>
<feature type="modified residue" description="4-aspartylphosphate" evidence="8">
    <location>
        <position position="52"/>
    </location>
</feature>
<proteinExistence type="predicted"/>
<dbReference type="PROSITE" id="PS50110">
    <property type="entry name" value="RESPONSE_REGULATORY"/>
    <property type="match status" value="1"/>
</dbReference>
<keyword evidence="13" id="KW-1185">Reference proteome</keyword>
<keyword evidence="4" id="KW-0805">Transcription regulation</keyword>
<dbReference type="GO" id="GO:0000156">
    <property type="term" value="F:phosphorelay response regulator activity"/>
    <property type="evidence" value="ECO:0007669"/>
    <property type="project" value="TreeGrafter"/>
</dbReference>
<evidence type="ECO:0000259" key="10">
    <source>
        <dbReference type="PROSITE" id="PS50110"/>
    </source>
</evidence>
<dbReference type="Pfam" id="PF00072">
    <property type="entry name" value="Response_reg"/>
    <property type="match status" value="1"/>
</dbReference>
<dbReference type="CDD" id="cd00383">
    <property type="entry name" value="trans_reg_C"/>
    <property type="match status" value="1"/>
</dbReference>
<keyword evidence="6" id="KW-0804">Transcription</keyword>
<sequence>MKAILVVEDELSIRSFICLNLRRKKYEVLEAETGEKALELFASNPVDVVLLDLMLPGMDGFAVCEKMRELSPLAGIIMLTARSQEEDKIKGLIQGADDYITKPFSMTELEARIISLLRRMDLRSSDQEGTRLCSGPFELDFEKNRLLRKGAAVKVTPTEFSLIQFFIRNKNRVFTRNQILDQVWGENYVGDIKVVDVNIRRIRRKIEDDPASPVYLCTEWGYGYIWKE</sequence>
<dbReference type="InterPro" id="IPR001789">
    <property type="entry name" value="Sig_transdc_resp-reg_receiver"/>
</dbReference>
<evidence type="ECO:0000256" key="7">
    <source>
        <dbReference type="ARBA" id="ARBA00024867"/>
    </source>
</evidence>
<evidence type="ECO:0000256" key="6">
    <source>
        <dbReference type="ARBA" id="ARBA00023163"/>
    </source>
</evidence>
<evidence type="ECO:0000256" key="5">
    <source>
        <dbReference type="ARBA" id="ARBA00023125"/>
    </source>
</evidence>
<protein>
    <recommendedName>
        <fullName evidence="1">Stage 0 sporulation protein A homolog</fullName>
    </recommendedName>
</protein>
<evidence type="ECO:0000256" key="9">
    <source>
        <dbReference type="PROSITE-ProRule" id="PRU01091"/>
    </source>
</evidence>
<dbReference type="Pfam" id="PF00486">
    <property type="entry name" value="Trans_reg_C"/>
    <property type="match status" value="1"/>
</dbReference>
<feature type="DNA-binding region" description="OmpR/PhoB-type" evidence="9">
    <location>
        <begin position="129"/>
        <end position="228"/>
    </location>
</feature>
<evidence type="ECO:0000313" key="13">
    <source>
        <dbReference type="Proteomes" id="UP000237749"/>
    </source>
</evidence>
<dbReference type="SUPFAM" id="SSF52172">
    <property type="entry name" value="CheY-like"/>
    <property type="match status" value="1"/>
</dbReference>
<dbReference type="Proteomes" id="UP000237749">
    <property type="component" value="Unassembled WGS sequence"/>
</dbReference>
<dbReference type="Gene3D" id="1.10.10.10">
    <property type="entry name" value="Winged helix-like DNA-binding domain superfamily/Winged helix DNA-binding domain"/>
    <property type="match status" value="1"/>
</dbReference>
<dbReference type="SMART" id="SM00862">
    <property type="entry name" value="Trans_reg_C"/>
    <property type="match status" value="1"/>
</dbReference>
<feature type="domain" description="Response regulatory" evidence="10">
    <location>
        <begin position="3"/>
        <end position="117"/>
    </location>
</feature>
<accession>A0A2S6HWY3</accession>
<evidence type="ECO:0000256" key="3">
    <source>
        <dbReference type="ARBA" id="ARBA00023012"/>
    </source>
</evidence>
<dbReference type="SMART" id="SM00448">
    <property type="entry name" value="REC"/>
    <property type="match status" value="1"/>
</dbReference>
<dbReference type="GO" id="GO:0000976">
    <property type="term" value="F:transcription cis-regulatory region binding"/>
    <property type="evidence" value="ECO:0007669"/>
    <property type="project" value="TreeGrafter"/>
</dbReference>
<evidence type="ECO:0000256" key="8">
    <source>
        <dbReference type="PROSITE-ProRule" id="PRU00169"/>
    </source>
</evidence>
<comment type="function">
    <text evidence="7">May play the central regulatory role in sporulation. It may be an element of the effector pathway responsible for the activation of sporulation genes in response to nutritional stress. Spo0A may act in concert with spo0H (a sigma factor) to control the expression of some genes that are critical to the sporulation process.</text>
</comment>
<evidence type="ECO:0000259" key="11">
    <source>
        <dbReference type="PROSITE" id="PS51755"/>
    </source>
</evidence>
<keyword evidence="3" id="KW-0902">Two-component regulatory system</keyword>
<evidence type="ECO:0000256" key="1">
    <source>
        <dbReference type="ARBA" id="ARBA00018672"/>
    </source>
</evidence>
<dbReference type="InterPro" id="IPR011006">
    <property type="entry name" value="CheY-like_superfamily"/>
</dbReference>
<dbReference type="AlphaFoldDB" id="A0A2S6HWY3"/>
<evidence type="ECO:0000256" key="4">
    <source>
        <dbReference type="ARBA" id="ARBA00023015"/>
    </source>
</evidence>
<evidence type="ECO:0000256" key="2">
    <source>
        <dbReference type="ARBA" id="ARBA00022553"/>
    </source>
</evidence>
<evidence type="ECO:0000313" key="12">
    <source>
        <dbReference type="EMBL" id="PPK82423.1"/>
    </source>
</evidence>
<name>A0A2S6HWY3_9FIRM</name>
<dbReference type="GO" id="GO:0006355">
    <property type="term" value="P:regulation of DNA-templated transcription"/>
    <property type="evidence" value="ECO:0007669"/>
    <property type="project" value="InterPro"/>
</dbReference>
<keyword evidence="2 8" id="KW-0597">Phosphoprotein</keyword>
<feature type="domain" description="OmpR/PhoB-type" evidence="11">
    <location>
        <begin position="129"/>
        <end position="228"/>
    </location>
</feature>
<dbReference type="GO" id="GO:0032993">
    <property type="term" value="C:protein-DNA complex"/>
    <property type="evidence" value="ECO:0007669"/>
    <property type="project" value="TreeGrafter"/>
</dbReference>
<dbReference type="PANTHER" id="PTHR48111">
    <property type="entry name" value="REGULATOR OF RPOS"/>
    <property type="match status" value="1"/>
</dbReference>
<organism evidence="12 13">
    <name type="scientific">Lacrimispora xylanisolvens</name>
    <dbReference type="NCBI Taxonomy" id="384636"/>
    <lineage>
        <taxon>Bacteria</taxon>
        <taxon>Bacillati</taxon>
        <taxon>Bacillota</taxon>
        <taxon>Clostridia</taxon>
        <taxon>Lachnospirales</taxon>
        <taxon>Lachnospiraceae</taxon>
        <taxon>Lacrimispora</taxon>
    </lineage>
</organism>
<keyword evidence="5 9" id="KW-0238">DNA-binding</keyword>
<dbReference type="OrthoDB" id="9790442at2"/>
<dbReference type="PROSITE" id="PS51755">
    <property type="entry name" value="OMPR_PHOB"/>
    <property type="match status" value="1"/>
</dbReference>
<gene>
    <name evidence="12" type="ORF">BXY41_102111</name>
</gene>
<dbReference type="EMBL" id="PTJA01000002">
    <property type="protein sequence ID" value="PPK82423.1"/>
    <property type="molecule type" value="Genomic_DNA"/>
</dbReference>
<comment type="caution">
    <text evidence="12">The sequence shown here is derived from an EMBL/GenBank/DDBJ whole genome shotgun (WGS) entry which is preliminary data.</text>
</comment>
<dbReference type="GO" id="GO:0005829">
    <property type="term" value="C:cytosol"/>
    <property type="evidence" value="ECO:0007669"/>
    <property type="project" value="TreeGrafter"/>
</dbReference>
<dbReference type="RefSeq" id="WP_104434866.1">
    <property type="nucleotide sequence ID" value="NZ_PTJA01000002.1"/>
</dbReference>
<dbReference type="InterPro" id="IPR039420">
    <property type="entry name" value="WalR-like"/>
</dbReference>
<dbReference type="Gene3D" id="6.10.250.690">
    <property type="match status" value="1"/>
</dbReference>
<dbReference type="PANTHER" id="PTHR48111:SF54">
    <property type="entry name" value="STAGE 0 SPORULATION PROTEIN A HOMOLOG"/>
    <property type="match status" value="1"/>
</dbReference>
<reference evidence="12 13" key="1">
    <citation type="submission" date="2018-02" db="EMBL/GenBank/DDBJ databases">
        <title>Genomic Encyclopedia of Archaeal and Bacterial Type Strains, Phase II (KMG-II): from individual species to whole genera.</title>
        <authorList>
            <person name="Goeker M."/>
        </authorList>
    </citation>
    <scope>NUCLEOTIDE SEQUENCE [LARGE SCALE GENOMIC DNA]</scope>
    <source>
        <strain evidence="12 13">DSM 3808</strain>
    </source>
</reference>
<dbReference type="InterPro" id="IPR001867">
    <property type="entry name" value="OmpR/PhoB-type_DNA-bd"/>
</dbReference>
<dbReference type="InterPro" id="IPR036388">
    <property type="entry name" value="WH-like_DNA-bd_sf"/>
</dbReference>
<dbReference type="Gene3D" id="3.40.50.2300">
    <property type="match status" value="1"/>
</dbReference>